<evidence type="ECO:0000313" key="2">
    <source>
        <dbReference type="Proteomes" id="UP000624404"/>
    </source>
</evidence>
<protein>
    <submittedName>
        <fullName evidence="1">1ab7ff84-8102-4973-a1dc-e734c52cf6de</fullName>
    </submittedName>
</protein>
<gene>
    <name evidence="1" type="ORF">SCLTRI_LOCUS292</name>
</gene>
<sequence>MSQKESRKLSTAIDHGIIPSILPSGTNVICIASFQFASSTAAYTFIWFIHNLGPVALTKKGGKSEEVLLWRKKESGNGLQLQQFHATSESITVPVSELPKIGEPPFFPLGFCCTITKSFVVPCGELMTIAKRDRKQFSIDLPILPMNWRTIRKGFPLGIHSSTPLSTSLLKYLLGIKM</sequence>
<proteinExistence type="predicted"/>
<evidence type="ECO:0000313" key="1">
    <source>
        <dbReference type="EMBL" id="CAD6439593.1"/>
    </source>
</evidence>
<organism evidence="1 2">
    <name type="scientific">Sclerotinia trifoliorum</name>
    <dbReference type="NCBI Taxonomy" id="28548"/>
    <lineage>
        <taxon>Eukaryota</taxon>
        <taxon>Fungi</taxon>
        <taxon>Dikarya</taxon>
        <taxon>Ascomycota</taxon>
        <taxon>Pezizomycotina</taxon>
        <taxon>Leotiomycetes</taxon>
        <taxon>Helotiales</taxon>
        <taxon>Sclerotiniaceae</taxon>
        <taxon>Sclerotinia</taxon>
    </lineage>
</organism>
<reference evidence="1" key="1">
    <citation type="submission" date="2020-10" db="EMBL/GenBank/DDBJ databases">
        <authorList>
            <person name="Kusch S."/>
        </authorList>
    </citation>
    <scope>NUCLEOTIDE SEQUENCE</scope>
    <source>
        <strain evidence="1">SwB9</strain>
    </source>
</reference>
<accession>A0A8H2ZL47</accession>
<comment type="caution">
    <text evidence="1">The sequence shown here is derived from an EMBL/GenBank/DDBJ whole genome shotgun (WGS) entry which is preliminary data.</text>
</comment>
<dbReference type="EMBL" id="CAJHIA010000002">
    <property type="protein sequence ID" value="CAD6439593.1"/>
    <property type="molecule type" value="Genomic_DNA"/>
</dbReference>
<dbReference type="Proteomes" id="UP000624404">
    <property type="component" value="Unassembled WGS sequence"/>
</dbReference>
<keyword evidence="2" id="KW-1185">Reference proteome</keyword>
<name>A0A8H2ZL47_9HELO</name>
<dbReference type="AlphaFoldDB" id="A0A8H2ZL47"/>